<dbReference type="PROSITE" id="PS50158">
    <property type="entry name" value="ZF_CCHC"/>
    <property type="match status" value="1"/>
</dbReference>
<proteinExistence type="predicted"/>
<feature type="compositionally biased region" description="Basic and acidic residues" evidence="2">
    <location>
        <begin position="96"/>
        <end position="110"/>
    </location>
</feature>
<feature type="region of interest" description="Disordered" evidence="2">
    <location>
        <begin position="96"/>
        <end position="135"/>
    </location>
</feature>
<reference evidence="4" key="1">
    <citation type="submission" date="2021-03" db="EMBL/GenBank/DDBJ databases">
        <authorList>
            <person name="Bekaert M."/>
        </authorList>
    </citation>
    <scope>NUCLEOTIDE SEQUENCE</scope>
</reference>
<organism evidence="4 5">
    <name type="scientific">Mytilus edulis</name>
    <name type="common">Blue mussel</name>
    <dbReference type="NCBI Taxonomy" id="6550"/>
    <lineage>
        <taxon>Eukaryota</taxon>
        <taxon>Metazoa</taxon>
        <taxon>Spiralia</taxon>
        <taxon>Lophotrochozoa</taxon>
        <taxon>Mollusca</taxon>
        <taxon>Bivalvia</taxon>
        <taxon>Autobranchia</taxon>
        <taxon>Pteriomorphia</taxon>
        <taxon>Mytilida</taxon>
        <taxon>Mytiloidea</taxon>
        <taxon>Mytilidae</taxon>
        <taxon>Mytilinae</taxon>
        <taxon>Mytilus</taxon>
    </lineage>
</organism>
<keyword evidence="1" id="KW-0862">Zinc</keyword>
<evidence type="ECO:0000256" key="1">
    <source>
        <dbReference type="PROSITE-ProRule" id="PRU00047"/>
    </source>
</evidence>
<accession>A0A8S3V3J4</accession>
<sequence length="322" mass="38411">MGTKDYCFKCGRYGHKSTECYNDKNVPYTNNTDDNGNSDKENPQPYDISQYAEVDDQNIDSSYTHSKFCSFDTGTRYFGQESDDIVENVKLHTQIKENEQMENKNIEAKKKKDKTKVGKKKAEEKTEDKDKTKSNKGAKTRIDKICISEALKHKIRDLKHIPYQYSDHKIVYISLKLQKTKWGNGYWKMNDSLLDKELYTEYINNFWINWKQRKSNYNVLVWWEIGKKKIKELTIRFSKQLVARERKELSETYMQLENEENKIQPDQVTIDNLSEIIIKLENKEKMGTIIRSRQDYYEEDIDNIDFFKQAEEKRGDKREVER</sequence>
<evidence type="ECO:0000259" key="3">
    <source>
        <dbReference type="PROSITE" id="PS50158"/>
    </source>
</evidence>
<dbReference type="Proteomes" id="UP000683360">
    <property type="component" value="Unassembled WGS sequence"/>
</dbReference>
<comment type="caution">
    <text evidence="4">The sequence shown here is derived from an EMBL/GenBank/DDBJ whole genome shotgun (WGS) entry which is preliminary data.</text>
</comment>
<evidence type="ECO:0000256" key="2">
    <source>
        <dbReference type="SAM" id="MobiDB-lite"/>
    </source>
</evidence>
<dbReference type="AlphaFoldDB" id="A0A8S3V3J4"/>
<dbReference type="GO" id="GO:0003676">
    <property type="term" value="F:nucleic acid binding"/>
    <property type="evidence" value="ECO:0007669"/>
    <property type="project" value="InterPro"/>
</dbReference>
<dbReference type="OrthoDB" id="416119at2759"/>
<keyword evidence="5" id="KW-1185">Reference proteome</keyword>
<feature type="domain" description="CCHC-type" evidence="3">
    <location>
        <begin position="7"/>
        <end position="20"/>
    </location>
</feature>
<feature type="region of interest" description="Disordered" evidence="2">
    <location>
        <begin position="13"/>
        <end position="46"/>
    </location>
</feature>
<keyword evidence="1" id="KW-0479">Metal-binding</keyword>
<dbReference type="InterPro" id="IPR001878">
    <property type="entry name" value="Znf_CCHC"/>
</dbReference>
<dbReference type="GO" id="GO:0008270">
    <property type="term" value="F:zinc ion binding"/>
    <property type="evidence" value="ECO:0007669"/>
    <property type="project" value="UniProtKB-KW"/>
</dbReference>
<name>A0A8S3V3J4_MYTED</name>
<protein>
    <recommendedName>
        <fullName evidence="3">CCHC-type domain-containing protein</fullName>
    </recommendedName>
</protein>
<feature type="compositionally biased region" description="Basic and acidic residues" evidence="2">
    <location>
        <begin position="120"/>
        <end position="133"/>
    </location>
</feature>
<evidence type="ECO:0000313" key="4">
    <source>
        <dbReference type="EMBL" id="CAG2249247.1"/>
    </source>
</evidence>
<dbReference type="EMBL" id="CAJPWZ010002968">
    <property type="protein sequence ID" value="CAG2249247.1"/>
    <property type="molecule type" value="Genomic_DNA"/>
</dbReference>
<evidence type="ECO:0000313" key="5">
    <source>
        <dbReference type="Proteomes" id="UP000683360"/>
    </source>
</evidence>
<keyword evidence="1" id="KW-0863">Zinc-finger</keyword>
<gene>
    <name evidence="4" type="ORF">MEDL_61037</name>
</gene>